<feature type="transmembrane region" description="Helical" evidence="7">
    <location>
        <begin position="7"/>
        <end position="31"/>
    </location>
</feature>
<evidence type="ECO:0000256" key="4">
    <source>
        <dbReference type="ARBA" id="ARBA00022692"/>
    </source>
</evidence>
<evidence type="ECO:0000256" key="2">
    <source>
        <dbReference type="ARBA" id="ARBA00005262"/>
    </source>
</evidence>
<evidence type="ECO:0000256" key="1">
    <source>
        <dbReference type="ARBA" id="ARBA00004651"/>
    </source>
</evidence>
<feature type="transmembrane region" description="Helical" evidence="7">
    <location>
        <begin position="374"/>
        <end position="391"/>
    </location>
</feature>
<keyword evidence="3" id="KW-1003">Cell membrane</keyword>
<keyword evidence="5 7" id="KW-1133">Transmembrane helix</keyword>
<dbReference type="AlphaFoldDB" id="A0A511W652"/>
<feature type="transmembrane region" description="Helical" evidence="7">
    <location>
        <begin position="227"/>
        <end position="246"/>
    </location>
</feature>
<comment type="similarity">
    <text evidence="2">Belongs to the chromate ion transporter (CHR) (TC 2.A.51) family.</text>
</comment>
<name>A0A511W652_9BACI</name>
<organism evidence="8 9">
    <name type="scientific">Alkalibacillus haloalkaliphilus</name>
    <dbReference type="NCBI Taxonomy" id="94136"/>
    <lineage>
        <taxon>Bacteria</taxon>
        <taxon>Bacillati</taxon>
        <taxon>Bacillota</taxon>
        <taxon>Bacilli</taxon>
        <taxon>Bacillales</taxon>
        <taxon>Bacillaceae</taxon>
        <taxon>Alkalibacillus</taxon>
    </lineage>
</organism>
<feature type="transmembrane region" description="Helical" evidence="7">
    <location>
        <begin position="322"/>
        <end position="343"/>
    </location>
</feature>
<dbReference type="Pfam" id="PF02417">
    <property type="entry name" value="Chromate_transp"/>
    <property type="match status" value="2"/>
</dbReference>
<dbReference type="InterPro" id="IPR014047">
    <property type="entry name" value="Chr_Tranpt_l_chain"/>
</dbReference>
<keyword evidence="4 7" id="KW-0812">Transmembrane</keyword>
<feature type="transmembrane region" description="Helical" evidence="7">
    <location>
        <begin position="80"/>
        <end position="103"/>
    </location>
</feature>
<accession>A0A511W652</accession>
<protein>
    <submittedName>
        <fullName evidence="8">Chromate transporter</fullName>
    </submittedName>
</protein>
<dbReference type="PANTHER" id="PTHR33567">
    <property type="entry name" value="CHROMATE ION TRANSPORTER (EUROFUNG)"/>
    <property type="match status" value="1"/>
</dbReference>
<dbReference type="GO" id="GO:0005886">
    <property type="term" value="C:plasma membrane"/>
    <property type="evidence" value="ECO:0007669"/>
    <property type="project" value="UniProtKB-SubCell"/>
</dbReference>
<feature type="transmembrane region" description="Helical" evidence="7">
    <location>
        <begin position="195"/>
        <end position="215"/>
    </location>
</feature>
<keyword evidence="9" id="KW-1185">Reference proteome</keyword>
<dbReference type="PIRSF" id="PIRSF004810">
    <property type="entry name" value="ChrA"/>
    <property type="match status" value="1"/>
</dbReference>
<evidence type="ECO:0000313" key="9">
    <source>
        <dbReference type="Proteomes" id="UP000321440"/>
    </source>
</evidence>
<feature type="transmembrane region" description="Helical" evidence="7">
    <location>
        <begin position="285"/>
        <end position="310"/>
    </location>
</feature>
<dbReference type="NCBIfam" id="TIGR00937">
    <property type="entry name" value="2A51"/>
    <property type="match status" value="1"/>
</dbReference>
<dbReference type="InterPro" id="IPR003370">
    <property type="entry name" value="Chromate_transpt"/>
</dbReference>
<feature type="transmembrane region" description="Helical" evidence="7">
    <location>
        <begin position="142"/>
        <end position="175"/>
    </location>
</feature>
<dbReference type="PANTHER" id="PTHR33567:SF3">
    <property type="entry name" value="CHROMATE ION TRANSPORTER (EUROFUNG)"/>
    <property type="match status" value="1"/>
</dbReference>
<evidence type="ECO:0000313" key="8">
    <source>
        <dbReference type="EMBL" id="GEN45778.1"/>
    </source>
</evidence>
<dbReference type="OrthoDB" id="9788907at2"/>
<evidence type="ECO:0000256" key="7">
    <source>
        <dbReference type="SAM" id="Phobius"/>
    </source>
</evidence>
<feature type="transmembrane region" description="Helical" evidence="7">
    <location>
        <begin position="109"/>
        <end position="130"/>
    </location>
</feature>
<comment type="caution">
    <text evidence="8">The sequence shown here is derived from an EMBL/GenBank/DDBJ whole genome shotgun (WGS) entry which is preliminary data.</text>
</comment>
<reference evidence="8 9" key="1">
    <citation type="submission" date="2019-07" db="EMBL/GenBank/DDBJ databases">
        <title>Whole genome shotgun sequence of Alkalibacillus haloalkaliphilus NBRC 103110.</title>
        <authorList>
            <person name="Hosoyama A."/>
            <person name="Uohara A."/>
            <person name="Ohji S."/>
            <person name="Ichikawa N."/>
        </authorList>
    </citation>
    <scope>NUCLEOTIDE SEQUENCE [LARGE SCALE GENOMIC DNA]</scope>
    <source>
        <strain evidence="8 9">NBRC 103110</strain>
    </source>
</reference>
<comment type="subcellular location">
    <subcellularLocation>
        <location evidence="1">Cell membrane</location>
        <topology evidence="1">Multi-pass membrane protein</topology>
    </subcellularLocation>
</comment>
<evidence type="ECO:0000256" key="3">
    <source>
        <dbReference type="ARBA" id="ARBA00022475"/>
    </source>
</evidence>
<sequence length="392" mass="42725">MERLSRYIEIFLIATRLGFTSFGGPVAHLAYFQEEYVQRRKWLSDQMYADLIALCQFLPGPASSQVGISIGMLRGGLIGGLLAWIGFTLPSVLILTIFAWYVIQLDLADAVWIGALKVVAVAVVAHAVLNMGKKLAPDLPRIALLVGSATVLLLFPFAITQLVVIALAALIGAIYFKNIAKPNEAETVMTFSKKLGAISLSIFVALLALLPIINHFYNHIYIELFDIFYRVGSIVFGGGHVVLPLLERELVPSGLISEDMFLAGYGAAQAIPGPLFTFSSYLGTIIHGIPGMLVATIAIFLPSFLLIIGILPFWQQLRQMKYVGAALLGVNAAVVGILIAAFYHPIFTSGIMTELDFAVALLGFSLLQFWKRPAWLVVIIVVVVYILLSLLM</sequence>
<dbReference type="GO" id="GO:0015109">
    <property type="term" value="F:chromate transmembrane transporter activity"/>
    <property type="evidence" value="ECO:0007669"/>
    <property type="project" value="InterPro"/>
</dbReference>
<dbReference type="EMBL" id="BJYA01000010">
    <property type="protein sequence ID" value="GEN45778.1"/>
    <property type="molecule type" value="Genomic_DNA"/>
</dbReference>
<evidence type="ECO:0000256" key="6">
    <source>
        <dbReference type="ARBA" id="ARBA00023136"/>
    </source>
</evidence>
<gene>
    <name evidence="8" type="primary">chrA</name>
    <name evidence="8" type="ORF">AHA02nite_15540</name>
</gene>
<dbReference type="Proteomes" id="UP000321440">
    <property type="component" value="Unassembled WGS sequence"/>
</dbReference>
<dbReference type="RefSeq" id="WP_146815999.1">
    <property type="nucleotide sequence ID" value="NZ_BJYA01000010.1"/>
</dbReference>
<proteinExistence type="inferred from homology"/>
<keyword evidence="6 7" id="KW-0472">Membrane</keyword>
<evidence type="ECO:0000256" key="5">
    <source>
        <dbReference type="ARBA" id="ARBA00022989"/>
    </source>
</evidence>